<reference evidence="2" key="1">
    <citation type="journal article" date="2006" name="Proc. Natl. Acad. Sci. U.S.A.">
        <title>A molecular neuroethological approach for identifying and characterizing a cascade of behaviorally regulated genes.</title>
        <authorList>
            <person name="Wada K."/>
            <person name="Howard J.T."/>
            <person name="McConnell P."/>
            <person name="Whitney O."/>
            <person name="Lints T."/>
            <person name="Rivas M.V."/>
            <person name="Horita H."/>
            <person name="Patterson M.A."/>
            <person name="White S.A."/>
            <person name="Scharff C."/>
            <person name="Haesler S."/>
            <person name="Zhao S."/>
            <person name="Sakaguchi H."/>
            <person name="Hagiwara M."/>
            <person name="Shiraki T."/>
            <person name="Hirozane-Kishikawa T."/>
            <person name="Skene P."/>
            <person name="Hayashizaki Y."/>
            <person name="Carninci P."/>
            <person name="Jarvis E.D."/>
        </authorList>
    </citation>
    <scope>NUCLEOTIDE SEQUENCE</scope>
    <source>
        <tissue evidence="2">Whole brain</tissue>
    </source>
</reference>
<evidence type="ECO:0000256" key="1">
    <source>
        <dbReference type="SAM" id="MobiDB-lite"/>
    </source>
</evidence>
<protein>
    <submittedName>
        <fullName evidence="2">Putative brain abundant membrane attached signal protein 1</fullName>
    </submittedName>
</protein>
<organism evidence="2">
    <name type="scientific">Taeniopygia guttata</name>
    <name type="common">Zebra finch</name>
    <name type="synonym">Poephila guttata</name>
    <dbReference type="NCBI Taxonomy" id="59729"/>
    <lineage>
        <taxon>Eukaryota</taxon>
        <taxon>Metazoa</taxon>
        <taxon>Chordata</taxon>
        <taxon>Craniata</taxon>
        <taxon>Vertebrata</taxon>
        <taxon>Euteleostomi</taxon>
        <taxon>Archelosauria</taxon>
        <taxon>Archosauria</taxon>
        <taxon>Dinosauria</taxon>
        <taxon>Saurischia</taxon>
        <taxon>Theropoda</taxon>
        <taxon>Coelurosauria</taxon>
        <taxon>Aves</taxon>
        <taxon>Neognathae</taxon>
        <taxon>Neoaves</taxon>
        <taxon>Telluraves</taxon>
        <taxon>Australaves</taxon>
        <taxon>Passeriformes</taxon>
        <taxon>Passeroidea</taxon>
        <taxon>Estrildidae</taxon>
        <taxon>Estrildinae</taxon>
        <taxon>Taeniopygia</taxon>
    </lineage>
</organism>
<feature type="region of interest" description="Disordered" evidence="1">
    <location>
        <begin position="1"/>
        <end position="37"/>
    </location>
</feature>
<proteinExistence type="evidence at transcript level"/>
<dbReference type="EMBL" id="DQ216058">
    <property type="protein sequence ID" value="ACH45435.1"/>
    <property type="molecule type" value="mRNA"/>
</dbReference>
<feature type="compositionally biased region" description="Basic residues" evidence="1">
    <location>
        <begin position="1"/>
        <end position="11"/>
    </location>
</feature>
<sequence>MMKKLKTKTRRLKEQPLRKRRLQRRLRMPRKPQRPQK</sequence>
<name>B5G2C4_TAEGU</name>
<feature type="compositionally biased region" description="Basic residues" evidence="1">
    <location>
        <begin position="18"/>
        <end position="37"/>
    </location>
</feature>
<accession>B5G2C4</accession>
<dbReference type="AlphaFoldDB" id="B5G2C4"/>
<evidence type="ECO:0000313" key="2">
    <source>
        <dbReference type="EMBL" id="ACH45435.1"/>
    </source>
</evidence>